<dbReference type="InterPro" id="IPR009081">
    <property type="entry name" value="PP-bd_ACP"/>
</dbReference>
<evidence type="ECO:0000256" key="4">
    <source>
        <dbReference type="ARBA" id="ARBA00022553"/>
    </source>
</evidence>
<dbReference type="EMBL" id="HBEG01030134">
    <property type="protein sequence ID" value="CAD8367510.1"/>
    <property type="molecule type" value="Transcribed_RNA"/>
</dbReference>
<dbReference type="InterPro" id="IPR006162">
    <property type="entry name" value="Ppantetheine_attach_site"/>
</dbReference>
<dbReference type="InterPro" id="IPR036736">
    <property type="entry name" value="ACP-like_sf"/>
</dbReference>
<dbReference type="SUPFAM" id="SSF47336">
    <property type="entry name" value="ACP-like"/>
    <property type="match status" value="1"/>
</dbReference>
<dbReference type="PROSITE" id="PS50075">
    <property type="entry name" value="CARRIER"/>
    <property type="match status" value="1"/>
</dbReference>
<evidence type="ECO:0000256" key="3">
    <source>
        <dbReference type="ARBA" id="ARBA00022490"/>
    </source>
</evidence>
<dbReference type="Gene3D" id="1.10.1200.10">
    <property type="entry name" value="ACP-like"/>
    <property type="match status" value="1"/>
</dbReference>
<dbReference type="GO" id="GO:0003341">
    <property type="term" value="P:cilium movement"/>
    <property type="evidence" value="ECO:0007669"/>
    <property type="project" value="TreeGrafter"/>
</dbReference>
<dbReference type="Gene3D" id="1.25.40.10">
    <property type="entry name" value="Tetratricopeptide repeat domain"/>
    <property type="match status" value="4"/>
</dbReference>
<keyword evidence="4" id="KW-0597">Phosphoprotein</keyword>
<comment type="subcellular location">
    <subcellularLocation>
        <location evidence="1">Cytoplasm</location>
    </subcellularLocation>
</comment>
<reference evidence="9" key="1">
    <citation type="submission" date="2021-01" db="EMBL/GenBank/DDBJ databases">
        <authorList>
            <person name="Corre E."/>
            <person name="Pelletier E."/>
            <person name="Niang G."/>
            <person name="Scheremetjew M."/>
            <person name="Finn R."/>
            <person name="Kale V."/>
            <person name="Holt S."/>
            <person name="Cochrane G."/>
            <person name="Meng A."/>
            <person name="Brown T."/>
            <person name="Cohen L."/>
        </authorList>
    </citation>
    <scope>NUCLEOTIDE SEQUENCE</scope>
    <source>
        <strain evidence="9">Pbaha01</strain>
    </source>
</reference>
<feature type="domain" description="Carrier" evidence="8">
    <location>
        <begin position="667"/>
        <end position="743"/>
    </location>
</feature>
<dbReference type="GO" id="GO:0005737">
    <property type="term" value="C:cytoplasm"/>
    <property type="evidence" value="ECO:0007669"/>
    <property type="project" value="UniProtKB-SubCell"/>
</dbReference>
<protein>
    <recommendedName>
        <fullName evidence="7">Tetratricopeptide repeat protein 29</fullName>
    </recommendedName>
</protein>
<evidence type="ECO:0000256" key="2">
    <source>
        <dbReference type="ARBA" id="ARBA00022450"/>
    </source>
</evidence>
<dbReference type="PANTHER" id="PTHR46630:SF1">
    <property type="entry name" value="TETRATRICOPEPTIDE REPEAT PROTEIN 29"/>
    <property type="match status" value="1"/>
</dbReference>
<evidence type="ECO:0000313" key="9">
    <source>
        <dbReference type="EMBL" id="CAD8367510.1"/>
    </source>
</evidence>
<dbReference type="InterPro" id="IPR020806">
    <property type="entry name" value="PKS_PP-bd"/>
</dbReference>
<gene>
    <name evidence="9" type="ORF">PBAH0796_LOCUS18425</name>
</gene>
<name>A0A7S0AL49_9DINO</name>
<dbReference type="Pfam" id="PF12862">
    <property type="entry name" value="ANAPC5"/>
    <property type="match status" value="5"/>
</dbReference>
<dbReference type="GO" id="GO:0005929">
    <property type="term" value="C:cilium"/>
    <property type="evidence" value="ECO:0007669"/>
    <property type="project" value="TreeGrafter"/>
</dbReference>
<dbReference type="InterPro" id="IPR051476">
    <property type="entry name" value="Bac_ResReg_Asp_Phosphatase"/>
</dbReference>
<evidence type="ECO:0000256" key="1">
    <source>
        <dbReference type="ARBA" id="ARBA00004496"/>
    </source>
</evidence>
<proteinExistence type="predicted"/>
<dbReference type="InterPro" id="IPR026000">
    <property type="entry name" value="Apc5_dom"/>
</dbReference>
<accession>A0A7S0AL49</accession>
<dbReference type="PANTHER" id="PTHR46630">
    <property type="entry name" value="TETRATRICOPEPTIDE REPEAT PROTEIN 29"/>
    <property type="match status" value="1"/>
</dbReference>
<keyword evidence="3" id="KW-0963">Cytoplasm</keyword>
<dbReference type="PROSITE" id="PS00012">
    <property type="entry name" value="PHOSPHOPANTETHEINE"/>
    <property type="match status" value="1"/>
</dbReference>
<keyword evidence="5" id="KW-0677">Repeat</keyword>
<evidence type="ECO:0000259" key="8">
    <source>
        <dbReference type="PROSITE" id="PS50075"/>
    </source>
</evidence>
<organism evidence="9">
    <name type="scientific">Pyrodinium bahamense</name>
    <dbReference type="NCBI Taxonomy" id="73915"/>
    <lineage>
        <taxon>Eukaryota</taxon>
        <taxon>Sar</taxon>
        <taxon>Alveolata</taxon>
        <taxon>Dinophyceae</taxon>
        <taxon>Gonyaulacales</taxon>
        <taxon>Pyrocystaceae</taxon>
        <taxon>Pyrodinium</taxon>
    </lineage>
</organism>
<dbReference type="GO" id="GO:0031177">
    <property type="term" value="F:phosphopantetheine binding"/>
    <property type="evidence" value="ECO:0007669"/>
    <property type="project" value="InterPro"/>
</dbReference>
<evidence type="ECO:0000256" key="6">
    <source>
        <dbReference type="ARBA" id="ARBA00022803"/>
    </source>
</evidence>
<dbReference type="SMART" id="SM00823">
    <property type="entry name" value="PKS_PP"/>
    <property type="match status" value="1"/>
</dbReference>
<dbReference type="SUPFAM" id="SSF48452">
    <property type="entry name" value="TPR-like"/>
    <property type="match status" value="4"/>
</dbReference>
<dbReference type="Pfam" id="PF00550">
    <property type="entry name" value="PP-binding"/>
    <property type="match status" value="1"/>
</dbReference>
<dbReference type="AlphaFoldDB" id="A0A7S0AL49"/>
<evidence type="ECO:0000256" key="7">
    <source>
        <dbReference type="ARBA" id="ARBA00040665"/>
    </source>
</evidence>
<dbReference type="InterPro" id="IPR011990">
    <property type="entry name" value="TPR-like_helical_dom_sf"/>
</dbReference>
<keyword evidence="6" id="KW-0802">TPR repeat</keyword>
<sequence>MKAVAAKAAGQVTEAEKLLMDAEASMREELNTFTESGDKRGQAAVLLAIAEALHGLGGSPRRAEALDNLLDAQDLAQEVGDSKLEALIMYEKAAVLHSKHNFKAALQAAKDAAVLFKAADDVKNEGLAWYSAGAAEINCGRLEEGLRGKTKALKLWKDIGDKKLQAAASSSFAEWYLMEKDDFSASLAAAKEALDLYKGLGDQGGESAARCWIVESHIRNKEPEKAMEAANEGVEAAKEREDQRAVFWSLECLARAQIASGDADAALESAQEAASIASELPDKRFNLRGMELVATVYQSMDNLEMAKEKAVDIEEAAKELKGFEDEAFRSLQFLAQVLVQKGSAKDARGAMEEARAVAQRADDTYLEAMALLAISGLDAAAGDAGKAIKAATLAKEMFHEEGYMRGEGRAMRALAEYYIQQGDYSSSVRTANEGAVLMEEYGDNRYAAIMKYTLASINIVSDQPAEAAKAAMDALKLARMEEDKRATVQMLFMSLDANNMILQDAATDEKQTKTFKQGCEKMMRFAKEAVGIAVKIKDTGLEAAANYWVSHLHLMQGQVREGQQSASKTVSLARENKDTGLEVRTMVLTAHAHMALGEQAQAVKVLNEAIAVAQEASDGEGQGMASAVLETIVGSQQQAMPAWNPAMAQQFEAAAASAAPVAEYVGPEPMMVRQYIMGLVQNMTGSSDEVDGDTPLMESGIDSLASVELRTQLQQEFRLNLPSTVMFNYPTISTMTRLLVDECTSKKITWGR</sequence>
<evidence type="ECO:0000256" key="5">
    <source>
        <dbReference type="ARBA" id="ARBA00022737"/>
    </source>
</evidence>
<keyword evidence="2" id="KW-0596">Phosphopantetheine</keyword>